<reference evidence="1 2" key="1">
    <citation type="submission" date="2014-07" db="EMBL/GenBank/DDBJ databases">
        <title>Genome of Chryseobacterium formosense LMG 24722.</title>
        <authorList>
            <person name="Pipes S.E."/>
            <person name="Stropko S.J."/>
            <person name="Newman J.D."/>
        </authorList>
    </citation>
    <scope>NUCLEOTIDE SEQUENCE [LARGE SCALE GENOMIC DNA]</scope>
    <source>
        <strain evidence="1 2">LMG 24722</strain>
    </source>
</reference>
<evidence type="ECO:0000313" key="2">
    <source>
        <dbReference type="Proteomes" id="UP000028713"/>
    </source>
</evidence>
<dbReference type="Proteomes" id="UP000028713">
    <property type="component" value="Unassembled WGS sequence"/>
</dbReference>
<name>A0A085ZA62_9FLAO</name>
<gene>
    <name evidence="1" type="ORF">IX39_12140</name>
</gene>
<evidence type="ECO:0000313" key="1">
    <source>
        <dbReference type="EMBL" id="KFF01326.1"/>
    </source>
</evidence>
<sequence length="216" mass="25295">MYYIELIQRFWEYNDRSSVGATATAMYLFLLKNAFENERYDFSISDVTVSNKLSLTRKTVKVTKEKLQTMGLISFNNRNGVPCSYRLLLNYPLPKVQKNVELSTAVAKNIFNDRVETMSVMLTDNIPNYDVFLEYAGKLETYSSVLQPYIKEKYKLWIDNGWKNNFNRPITDWRASLKSAIPFLKESLQKSFLNERIPDIKHPRLTLKNTETKNDT</sequence>
<organism evidence="1 2">
    <name type="scientific">Chryseobacterium formosense</name>
    <dbReference type="NCBI Taxonomy" id="236814"/>
    <lineage>
        <taxon>Bacteria</taxon>
        <taxon>Pseudomonadati</taxon>
        <taxon>Bacteroidota</taxon>
        <taxon>Flavobacteriia</taxon>
        <taxon>Flavobacteriales</taxon>
        <taxon>Weeksellaceae</taxon>
        <taxon>Chryseobacterium group</taxon>
        <taxon>Chryseobacterium</taxon>
    </lineage>
</organism>
<dbReference type="RefSeq" id="WP_034676622.1">
    <property type="nucleotide sequence ID" value="NZ_FPAP01000001.1"/>
</dbReference>
<dbReference type="AlphaFoldDB" id="A0A085ZA62"/>
<comment type="caution">
    <text evidence="1">The sequence shown here is derived from an EMBL/GenBank/DDBJ whole genome shotgun (WGS) entry which is preliminary data.</text>
</comment>
<dbReference type="eggNOG" id="ENOG5032V2Z">
    <property type="taxonomic scope" value="Bacteria"/>
</dbReference>
<dbReference type="OrthoDB" id="1151547at2"/>
<proteinExistence type="predicted"/>
<dbReference type="EMBL" id="JPRP01000001">
    <property type="protein sequence ID" value="KFF01326.1"/>
    <property type="molecule type" value="Genomic_DNA"/>
</dbReference>
<protein>
    <submittedName>
        <fullName evidence="1">Uncharacterized protein</fullName>
    </submittedName>
</protein>
<keyword evidence="2" id="KW-1185">Reference proteome</keyword>
<dbReference type="STRING" id="236814.IX39_12140"/>
<accession>A0A085ZA62</accession>